<feature type="compositionally biased region" description="Basic and acidic residues" evidence="6">
    <location>
        <begin position="638"/>
        <end position="653"/>
    </location>
</feature>
<dbReference type="InterPro" id="IPR011538">
    <property type="entry name" value="Nuo51_FMN-bd"/>
</dbReference>
<dbReference type="AlphaFoldDB" id="A0A7C1AXE8"/>
<dbReference type="SUPFAM" id="SSF52833">
    <property type="entry name" value="Thioredoxin-like"/>
    <property type="match status" value="1"/>
</dbReference>
<accession>A0A7C1AXE8</accession>
<dbReference type="SUPFAM" id="SSF140490">
    <property type="entry name" value="Nqo1C-terminal domain-like"/>
    <property type="match status" value="1"/>
</dbReference>
<evidence type="ECO:0000313" key="8">
    <source>
        <dbReference type="EMBL" id="HDL89456.1"/>
    </source>
</evidence>
<dbReference type="Gene3D" id="3.40.50.11540">
    <property type="entry name" value="NADH-ubiquinone oxidoreductase 51kDa subunit"/>
    <property type="match status" value="1"/>
</dbReference>
<dbReference type="Gene3D" id="3.30.70.20">
    <property type="match status" value="1"/>
</dbReference>
<dbReference type="InterPro" id="IPR037225">
    <property type="entry name" value="Nuo51_FMN-bd_sf"/>
</dbReference>
<gene>
    <name evidence="8" type="ORF">ENG14_00960</name>
</gene>
<organism evidence="8">
    <name type="scientific">Thermodesulforhabdus norvegica</name>
    <dbReference type="NCBI Taxonomy" id="39841"/>
    <lineage>
        <taxon>Bacteria</taxon>
        <taxon>Pseudomonadati</taxon>
        <taxon>Thermodesulfobacteriota</taxon>
        <taxon>Syntrophobacteria</taxon>
        <taxon>Syntrophobacterales</taxon>
        <taxon>Thermodesulforhabdaceae</taxon>
        <taxon>Thermodesulforhabdus</taxon>
    </lineage>
</organism>
<evidence type="ECO:0000256" key="6">
    <source>
        <dbReference type="SAM" id="MobiDB-lite"/>
    </source>
</evidence>
<dbReference type="InterPro" id="IPR037207">
    <property type="entry name" value="Nuop51_4Fe4S-bd_sf"/>
</dbReference>
<dbReference type="CDD" id="cd02980">
    <property type="entry name" value="TRX_Fd_family"/>
    <property type="match status" value="1"/>
</dbReference>
<dbReference type="InterPro" id="IPR036249">
    <property type="entry name" value="Thioredoxin-like_sf"/>
</dbReference>
<dbReference type="FunFam" id="3.40.50.11540:FF:000001">
    <property type="entry name" value="NADH dehydrogenase [ubiquinone] flavoprotein 1, mitochondrial"/>
    <property type="match status" value="1"/>
</dbReference>
<dbReference type="Gene3D" id="3.10.20.600">
    <property type="match status" value="1"/>
</dbReference>
<proteinExistence type="inferred from homology"/>
<dbReference type="EMBL" id="DQZW01000043">
    <property type="protein sequence ID" value="HDL89456.1"/>
    <property type="molecule type" value="Genomic_DNA"/>
</dbReference>
<dbReference type="GO" id="GO:0051539">
    <property type="term" value="F:4 iron, 4 sulfur cluster binding"/>
    <property type="evidence" value="ECO:0007669"/>
    <property type="project" value="UniProtKB-KW"/>
</dbReference>
<dbReference type="SUPFAM" id="SSF142019">
    <property type="entry name" value="Nqo1 FMN-binding domain-like"/>
    <property type="match status" value="1"/>
</dbReference>
<dbReference type="GO" id="GO:0046872">
    <property type="term" value="F:metal ion binding"/>
    <property type="evidence" value="ECO:0007669"/>
    <property type="project" value="UniProtKB-KW"/>
</dbReference>
<feature type="region of interest" description="Disordered" evidence="6">
    <location>
        <begin position="632"/>
        <end position="653"/>
    </location>
</feature>
<evidence type="ECO:0000259" key="7">
    <source>
        <dbReference type="PROSITE" id="PS51379"/>
    </source>
</evidence>
<dbReference type="InterPro" id="IPR019575">
    <property type="entry name" value="Nuop51_4Fe4S-bd"/>
</dbReference>
<dbReference type="InterPro" id="IPR019554">
    <property type="entry name" value="Soluble_ligand-bd"/>
</dbReference>
<dbReference type="SUPFAM" id="SSF142984">
    <property type="entry name" value="Nqo1 middle domain-like"/>
    <property type="match status" value="1"/>
</dbReference>
<evidence type="ECO:0000256" key="3">
    <source>
        <dbReference type="ARBA" id="ARBA00022723"/>
    </source>
</evidence>
<dbReference type="Pfam" id="PF10589">
    <property type="entry name" value="NADH_4Fe-4S"/>
    <property type="match status" value="1"/>
</dbReference>
<dbReference type="Proteomes" id="UP000886355">
    <property type="component" value="Unassembled WGS sequence"/>
</dbReference>
<comment type="caution">
    <text evidence="8">The sequence shown here is derived from an EMBL/GenBank/DDBJ whole genome shotgun (WGS) entry which is preliminary data.</text>
</comment>
<feature type="domain" description="4Fe-4S ferredoxin-type" evidence="7">
    <location>
        <begin position="567"/>
        <end position="597"/>
    </location>
</feature>
<evidence type="ECO:0000256" key="2">
    <source>
        <dbReference type="ARBA" id="ARBA00022485"/>
    </source>
</evidence>
<dbReference type="InterPro" id="IPR017896">
    <property type="entry name" value="4Fe4S_Fe-S-bd"/>
</dbReference>
<dbReference type="PANTHER" id="PTHR43578">
    <property type="entry name" value="NADH-QUINONE OXIDOREDUCTASE SUBUNIT F"/>
    <property type="match status" value="1"/>
</dbReference>
<protein>
    <submittedName>
        <fullName evidence="8">NADH-quinone oxidoreductase subunit F</fullName>
    </submittedName>
</protein>
<evidence type="ECO:0000256" key="1">
    <source>
        <dbReference type="ARBA" id="ARBA00007523"/>
    </source>
</evidence>
<comment type="similarity">
    <text evidence="1">Belongs to the complex I 51 kDa subunit family.</text>
</comment>
<dbReference type="FunFam" id="1.20.1440.230:FF:000001">
    <property type="entry name" value="Mitochondrial NADH dehydrogenase flavoprotein 1"/>
    <property type="match status" value="1"/>
</dbReference>
<dbReference type="Pfam" id="PF01512">
    <property type="entry name" value="Complex1_51K"/>
    <property type="match status" value="1"/>
</dbReference>
<reference evidence="8" key="1">
    <citation type="journal article" date="2020" name="mSystems">
        <title>Genome- and Community-Level Interaction Insights into Carbon Utilization and Element Cycling Functions of Hydrothermarchaeota in Hydrothermal Sediment.</title>
        <authorList>
            <person name="Zhou Z."/>
            <person name="Liu Y."/>
            <person name="Xu W."/>
            <person name="Pan J."/>
            <person name="Luo Z.H."/>
            <person name="Li M."/>
        </authorList>
    </citation>
    <scope>NUCLEOTIDE SEQUENCE [LARGE SCALE GENOMIC DNA]</scope>
    <source>
        <strain evidence="8">HyVt-19</strain>
    </source>
</reference>
<dbReference type="Gene3D" id="6.10.250.1450">
    <property type="match status" value="1"/>
</dbReference>
<dbReference type="PANTHER" id="PTHR43578:SF3">
    <property type="entry name" value="NADH-QUINONE OXIDOREDUCTASE SUBUNIT F"/>
    <property type="match status" value="1"/>
</dbReference>
<keyword evidence="3" id="KW-0479">Metal-binding</keyword>
<name>A0A7C1AXE8_9BACT</name>
<evidence type="ECO:0000256" key="4">
    <source>
        <dbReference type="ARBA" id="ARBA00023004"/>
    </source>
</evidence>
<dbReference type="SUPFAM" id="SSF54862">
    <property type="entry name" value="4Fe-4S ferredoxins"/>
    <property type="match status" value="1"/>
</dbReference>
<evidence type="ECO:0000256" key="5">
    <source>
        <dbReference type="ARBA" id="ARBA00023014"/>
    </source>
</evidence>
<sequence>MAKDTKIIETYEKLRGAARKRLEAERAEGIPSIRITMSTCARAAGAEETKKAIEDVLEAQGLNARIISVGCLGHCYAEPLLIIDHPTTGFPPICYYNVDANKAKLICRSYLEDGDPAFEYVLGAMEENDLIPPVTTFPRFSMEQRVVMELCGLIDPWNIDHYLDKDGYSALASALQMEREEIIEIVTKSGLRGRGGAGFPTGKKWKFAFEKSADGKVVICNADEGDPGAYMDRTIIESNPHQLLEGLIICAYAVGADEALVYVRAEYPLAVRTIQHAIEEAREYGLLGENILGSDFSLSVRVFQGSGAFVCGEETALIQSVEGRRGMPQHRPPYPVEKGLWGKPTVVNNVKTLSSVPPIIRRGADWFRSIGTEGSPGTAIFSVVGNVKHPGLVEIAMGTTLRTLIFDICGGIPGKKKFKAVQIGGPSGGCLPEQFLDTPIDFDSLTQAGAMMGSGGMVIMDEDSCMVDVARYFLEFTQKESCGKCTFCRIGTKHLLNILNRITKGEGREEDLETLRQLAEDIKKGSLCGLGKTAPNPVLTSLRYFMDEYEAHVKEKRCPALKCRDLIAYYIDLETCARGCEACVGSCPVEAIFTTTGRKKAIDQSLCVNCGECMTSRPPEYDAVVKVSPPELAPIIERPPDQQPKRAMDGADS</sequence>
<dbReference type="Pfam" id="PF10531">
    <property type="entry name" value="SLBB"/>
    <property type="match status" value="1"/>
</dbReference>
<dbReference type="Gene3D" id="3.40.30.10">
    <property type="entry name" value="Glutaredoxin"/>
    <property type="match status" value="1"/>
</dbReference>
<dbReference type="Gene3D" id="1.20.1440.230">
    <property type="entry name" value="NADH-ubiquinone oxidoreductase 51kDa subunit, iron-sulphur binding domain"/>
    <property type="match status" value="1"/>
</dbReference>
<keyword evidence="2" id="KW-0004">4Fe-4S</keyword>
<keyword evidence="4" id="KW-0408">Iron</keyword>
<feature type="domain" description="4Fe-4S ferredoxin-type" evidence="7">
    <location>
        <begin position="598"/>
        <end position="630"/>
    </location>
</feature>
<dbReference type="PROSITE" id="PS51379">
    <property type="entry name" value="4FE4S_FER_2"/>
    <property type="match status" value="2"/>
</dbReference>
<dbReference type="SMART" id="SM00928">
    <property type="entry name" value="NADH_4Fe-4S"/>
    <property type="match status" value="1"/>
</dbReference>
<keyword evidence="5" id="KW-0411">Iron-sulfur</keyword>